<accession>A0A5B2VCY0</accession>
<evidence type="ECO:0000256" key="1">
    <source>
        <dbReference type="SAM" id="Phobius"/>
    </source>
</evidence>
<evidence type="ECO:0008006" key="4">
    <source>
        <dbReference type="Google" id="ProtNLM"/>
    </source>
</evidence>
<keyword evidence="3" id="KW-1185">Reference proteome</keyword>
<feature type="transmembrane region" description="Helical" evidence="1">
    <location>
        <begin position="12"/>
        <end position="29"/>
    </location>
</feature>
<dbReference type="RefSeq" id="WP_149818043.1">
    <property type="nucleotide sequence ID" value="NZ_VUOA01000022.1"/>
</dbReference>
<dbReference type="AlphaFoldDB" id="A0A5B2VCY0"/>
<sequence>MNQMSRDVTAGAVGGLAGGIVLTGAMMAAERMGVEQPLPVKVERWVAYHAGADREALKRDPDAREQTIAYGGHLAASMALGAAFGAMQGRVDVSPTVSGLLFGLGVHAINLGLIGPALTITKKPWNKSPGTHAGQLAMHAVFGVVAALVARNIARRL</sequence>
<evidence type="ECO:0000313" key="2">
    <source>
        <dbReference type="EMBL" id="KAA2236844.1"/>
    </source>
</evidence>
<keyword evidence="1" id="KW-0812">Transmembrane</keyword>
<dbReference type="EMBL" id="VUOA01000022">
    <property type="protein sequence ID" value="KAA2236844.1"/>
    <property type="molecule type" value="Genomic_DNA"/>
</dbReference>
<reference evidence="2 3" key="2">
    <citation type="submission" date="2019-09" db="EMBL/GenBank/DDBJ databases">
        <authorList>
            <person name="Jin C."/>
        </authorList>
    </citation>
    <scope>NUCLEOTIDE SEQUENCE [LARGE SCALE GENOMIC DNA]</scope>
    <source>
        <strain evidence="2 3">BN140002</strain>
    </source>
</reference>
<keyword evidence="1" id="KW-1133">Transmembrane helix</keyword>
<reference evidence="2 3" key="1">
    <citation type="submission" date="2019-09" db="EMBL/GenBank/DDBJ databases">
        <title>Salinarimonas rosea gen. nov., sp. nov., a new member of the a-2 subgroup of the Proteobacteria.</title>
        <authorList>
            <person name="Liu J."/>
        </authorList>
    </citation>
    <scope>NUCLEOTIDE SEQUENCE [LARGE SCALE GENOMIC DNA]</scope>
    <source>
        <strain evidence="2 3">BN140002</strain>
    </source>
</reference>
<keyword evidence="1" id="KW-0472">Membrane</keyword>
<organism evidence="2 3">
    <name type="scientific">Salinarimonas soli</name>
    <dbReference type="NCBI Taxonomy" id="1638099"/>
    <lineage>
        <taxon>Bacteria</taxon>
        <taxon>Pseudomonadati</taxon>
        <taxon>Pseudomonadota</taxon>
        <taxon>Alphaproteobacteria</taxon>
        <taxon>Hyphomicrobiales</taxon>
        <taxon>Salinarimonadaceae</taxon>
        <taxon>Salinarimonas</taxon>
    </lineage>
</organism>
<evidence type="ECO:0000313" key="3">
    <source>
        <dbReference type="Proteomes" id="UP000323142"/>
    </source>
</evidence>
<feature type="transmembrane region" description="Helical" evidence="1">
    <location>
        <begin position="99"/>
        <end position="121"/>
    </location>
</feature>
<feature type="transmembrane region" description="Helical" evidence="1">
    <location>
        <begin position="133"/>
        <end position="154"/>
    </location>
</feature>
<gene>
    <name evidence="2" type="ORF">F0L46_12690</name>
</gene>
<protein>
    <recommendedName>
        <fullName evidence="4">DUF1440 domain-containing protein</fullName>
    </recommendedName>
</protein>
<comment type="caution">
    <text evidence="2">The sequence shown here is derived from an EMBL/GenBank/DDBJ whole genome shotgun (WGS) entry which is preliminary data.</text>
</comment>
<feature type="transmembrane region" description="Helical" evidence="1">
    <location>
        <begin position="68"/>
        <end position="87"/>
    </location>
</feature>
<name>A0A5B2VCY0_9HYPH</name>
<dbReference type="Proteomes" id="UP000323142">
    <property type="component" value="Unassembled WGS sequence"/>
</dbReference>
<proteinExistence type="predicted"/>